<evidence type="ECO:0000259" key="1">
    <source>
        <dbReference type="SMART" id="SM01321"/>
    </source>
</evidence>
<dbReference type="EMBL" id="BHYK01000003">
    <property type="protein sequence ID" value="GCD08986.1"/>
    <property type="molecule type" value="Genomic_DNA"/>
</dbReference>
<evidence type="ECO:0000313" key="2">
    <source>
        <dbReference type="EMBL" id="GCD08986.1"/>
    </source>
</evidence>
<reference evidence="2 3" key="1">
    <citation type="submission" date="2018-11" db="EMBL/GenBank/DDBJ databases">
        <title>Genome sequencing and assembly of Clostridium tagluense strain A121.</title>
        <authorList>
            <person name="Murakami T."/>
            <person name="Segawa T."/>
            <person name="Shcherbakova V.A."/>
            <person name="Mori H."/>
            <person name="Yoshimura Y."/>
        </authorList>
    </citation>
    <scope>NUCLEOTIDE SEQUENCE [LARGE SCALE GENOMIC DNA]</scope>
    <source>
        <strain evidence="2 3">A121</strain>
    </source>
</reference>
<protein>
    <recommendedName>
        <fullName evidence="1">Transposase IS200-like domain-containing protein</fullName>
    </recommendedName>
</protein>
<gene>
    <name evidence="2" type="ORF">Ctaglu_06090</name>
</gene>
<sequence>MDNHVHILIKTEDKPLGQFIDRISSKYAKYYNKKYNYTGHLFKDRYFSELIGSDTQMLETSRYIHLKKS</sequence>
<dbReference type="AlphaFoldDB" id="A0A401UHK7"/>
<comment type="caution">
    <text evidence="2">The sequence shown here is derived from an EMBL/GenBank/DDBJ whole genome shotgun (WGS) entry which is preliminary data.</text>
</comment>
<dbReference type="SUPFAM" id="SSF143422">
    <property type="entry name" value="Transposase IS200-like"/>
    <property type="match status" value="1"/>
</dbReference>
<dbReference type="Pfam" id="PF01797">
    <property type="entry name" value="Y1_Tnp"/>
    <property type="match status" value="1"/>
</dbReference>
<dbReference type="PANTHER" id="PTHR34322">
    <property type="entry name" value="TRANSPOSASE, Y1_TNP DOMAIN-CONTAINING"/>
    <property type="match status" value="1"/>
</dbReference>
<accession>A0A401UHK7</accession>
<dbReference type="Gene3D" id="3.30.70.1290">
    <property type="entry name" value="Transposase IS200-like"/>
    <property type="match status" value="1"/>
</dbReference>
<feature type="domain" description="Transposase IS200-like" evidence="1">
    <location>
        <begin position="1"/>
        <end position="67"/>
    </location>
</feature>
<evidence type="ECO:0000313" key="3">
    <source>
        <dbReference type="Proteomes" id="UP000287872"/>
    </source>
</evidence>
<dbReference type="InterPro" id="IPR036515">
    <property type="entry name" value="Transposase_17_sf"/>
</dbReference>
<dbReference type="GO" id="GO:0006313">
    <property type="term" value="P:DNA transposition"/>
    <property type="evidence" value="ECO:0007669"/>
    <property type="project" value="InterPro"/>
</dbReference>
<dbReference type="GO" id="GO:0003677">
    <property type="term" value="F:DNA binding"/>
    <property type="evidence" value="ECO:0007669"/>
    <property type="project" value="InterPro"/>
</dbReference>
<dbReference type="SMART" id="SM01321">
    <property type="entry name" value="Y1_Tnp"/>
    <property type="match status" value="1"/>
</dbReference>
<organism evidence="2 3">
    <name type="scientific">Clostridium tagluense</name>
    <dbReference type="NCBI Taxonomy" id="360422"/>
    <lineage>
        <taxon>Bacteria</taxon>
        <taxon>Bacillati</taxon>
        <taxon>Bacillota</taxon>
        <taxon>Clostridia</taxon>
        <taxon>Eubacteriales</taxon>
        <taxon>Clostridiaceae</taxon>
        <taxon>Clostridium</taxon>
    </lineage>
</organism>
<dbReference type="InterPro" id="IPR002686">
    <property type="entry name" value="Transposase_17"/>
</dbReference>
<dbReference type="GO" id="GO:0004803">
    <property type="term" value="F:transposase activity"/>
    <property type="evidence" value="ECO:0007669"/>
    <property type="project" value="InterPro"/>
</dbReference>
<name>A0A401UHK7_9CLOT</name>
<proteinExistence type="predicted"/>
<keyword evidence="3" id="KW-1185">Reference proteome</keyword>
<dbReference type="Proteomes" id="UP000287872">
    <property type="component" value="Unassembled WGS sequence"/>
</dbReference>
<dbReference type="PANTHER" id="PTHR34322:SF2">
    <property type="entry name" value="TRANSPOSASE IS200-LIKE DOMAIN-CONTAINING PROTEIN"/>
    <property type="match status" value="1"/>
</dbReference>